<keyword evidence="1 2" id="KW-0597">Phosphoprotein</keyword>
<dbReference type="CDD" id="cd17574">
    <property type="entry name" value="REC_OmpR"/>
    <property type="match status" value="1"/>
</dbReference>
<dbReference type="HOGENOM" id="CLU_000445_69_17_7"/>
<dbReference type="InParanoid" id="A0LMJ7"/>
<evidence type="ECO:0000313" key="6">
    <source>
        <dbReference type="Proteomes" id="UP000001784"/>
    </source>
</evidence>
<protein>
    <submittedName>
        <fullName evidence="4">Response regulator receiver protein</fullName>
    </submittedName>
</protein>
<dbReference type="GO" id="GO:0000160">
    <property type="term" value="P:phosphorelay signal transduction system"/>
    <property type="evidence" value="ECO:0007669"/>
    <property type="project" value="InterPro"/>
</dbReference>
<keyword evidence="6" id="KW-1185">Reference proteome</keyword>
<dbReference type="Proteomes" id="UP000001784">
    <property type="component" value="Chromosome"/>
</dbReference>
<dbReference type="STRING" id="335543.Sfum_2975"/>
<evidence type="ECO:0000256" key="1">
    <source>
        <dbReference type="ARBA" id="ARBA00022553"/>
    </source>
</evidence>
<dbReference type="RefSeq" id="WP_011699813.1">
    <property type="nucleotide sequence ID" value="NC_008554.1"/>
</dbReference>
<organism evidence="4 6">
    <name type="scientific">Syntrophobacter fumaroxidans (strain DSM 10017 / MPOB)</name>
    <dbReference type="NCBI Taxonomy" id="335543"/>
    <lineage>
        <taxon>Bacteria</taxon>
        <taxon>Pseudomonadati</taxon>
        <taxon>Thermodesulfobacteriota</taxon>
        <taxon>Syntrophobacteria</taxon>
        <taxon>Syntrophobacterales</taxon>
        <taxon>Syntrophobacteraceae</taxon>
        <taxon>Syntrophobacter</taxon>
    </lineage>
</organism>
<feature type="domain" description="Response regulatory" evidence="3">
    <location>
        <begin position="3"/>
        <end position="122"/>
    </location>
</feature>
<evidence type="ECO:0000256" key="2">
    <source>
        <dbReference type="PROSITE-ProRule" id="PRU00169"/>
    </source>
</evidence>
<dbReference type="eggNOG" id="COG0745">
    <property type="taxonomic scope" value="Bacteria"/>
</dbReference>
<evidence type="ECO:0000313" key="5">
    <source>
        <dbReference type="EMBL" id="ABK18691.1"/>
    </source>
</evidence>
<accession>A0LMJ7</accession>
<dbReference type="PROSITE" id="PS50110">
    <property type="entry name" value="RESPONSE_REGULATORY"/>
    <property type="match status" value="1"/>
</dbReference>
<dbReference type="EMBL" id="CP000478">
    <property type="protein sequence ID" value="ABK18691.1"/>
    <property type="molecule type" value="Genomic_DNA"/>
</dbReference>
<dbReference type="PANTHER" id="PTHR44591">
    <property type="entry name" value="STRESS RESPONSE REGULATOR PROTEIN 1"/>
    <property type="match status" value="1"/>
</dbReference>
<dbReference type="Gene3D" id="3.40.50.2300">
    <property type="match status" value="1"/>
</dbReference>
<proteinExistence type="predicted"/>
<feature type="modified residue" description="4-aspartylphosphate" evidence="2">
    <location>
        <position position="55"/>
    </location>
</feature>
<dbReference type="AlphaFoldDB" id="A0LMJ7"/>
<reference evidence="4 6" key="1">
    <citation type="submission" date="2006-10" db="EMBL/GenBank/DDBJ databases">
        <title>Complete sequence of Syntrophobacter fumaroxidans MPOB.</title>
        <authorList>
            <consortium name="US DOE Joint Genome Institute"/>
            <person name="Copeland A."/>
            <person name="Lucas S."/>
            <person name="Lapidus A."/>
            <person name="Barry K."/>
            <person name="Detter J.C."/>
            <person name="Glavina del Rio T."/>
            <person name="Hammon N."/>
            <person name="Israni S."/>
            <person name="Pitluck S."/>
            <person name="Goltsman E.G."/>
            <person name="Martinez M."/>
            <person name="Schmutz J."/>
            <person name="Larimer F."/>
            <person name="Land M."/>
            <person name="Hauser L."/>
            <person name="Kyrpides N."/>
            <person name="Kim E."/>
            <person name="Boone D.R."/>
            <person name="Brockman F."/>
            <person name="Culley D."/>
            <person name="Ferry J."/>
            <person name="Gunsalus R."/>
            <person name="McInerney M.J."/>
            <person name="Morrison M."/>
            <person name="Plugge C."/>
            <person name="Rohlin L."/>
            <person name="Scholten J."/>
            <person name="Sieber J."/>
            <person name="Stams A.J.M."/>
            <person name="Worm P."/>
            <person name="Henstra A.M."/>
            <person name="Richardson P."/>
        </authorList>
    </citation>
    <scope>NUCLEOTIDE SEQUENCE [LARGE SCALE GENOMIC DNA]</scope>
    <source>
        <strain evidence="6">DSM 10017 / MPOB</strain>
        <strain evidence="4">MPOB</strain>
    </source>
</reference>
<dbReference type="PANTHER" id="PTHR44591:SF3">
    <property type="entry name" value="RESPONSE REGULATORY DOMAIN-CONTAINING PROTEIN"/>
    <property type="match status" value="1"/>
</dbReference>
<dbReference type="KEGG" id="sfu:Sfum_3017"/>
<dbReference type="KEGG" id="sfu:Sfum_2975"/>
<dbReference type="Pfam" id="PF00072">
    <property type="entry name" value="Response_reg"/>
    <property type="match status" value="1"/>
</dbReference>
<evidence type="ECO:0000259" key="3">
    <source>
        <dbReference type="PROSITE" id="PS50110"/>
    </source>
</evidence>
<dbReference type="OrthoDB" id="9790791at2"/>
<dbReference type="InterPro" id="IPR011006">
    <property type="entry name" value="CheY-like_superfamily"/>
</dbReference>
<dbReference type="EMBL" id="CP000478">
    <property type="protein sequence ID" value="ABK18649.1"/>
    <property type="molecule type" value="Genomic_DNA"/>
</dbReference>
<evidence type="ECO:0000313" key="4">
    <source>
        <dbReference type="EMBL" id="ABK18649.1"/>
    </source>
</evidence>
<gene>
    <name evidence="4" type="ordered locus">Sfum_2975</name>
    <name evidence="5" type="ordered locus">Sfum_3017</name>
</gene>
<name>A0LMJ7_SYNFM</name>
<sequence length="124" mass="13912">MAKILIADDDARVREMLEETLQELADEGVELILAGNGMEALEAIRQHRPELVFLDVLMPKMNGLEVCNAVRNQYGLKDVHIVMLTTEGQEYENRRLEEAGADRSMTKPLDPDDVYDTAVAVLRG</sequence>
<dbReference type="SMART" id="SM00448">
    <property type="entry name" value="REC"/>
    <property type="match status" value="1"/>
</dbReference>
<dbReference type="InterPro" id="IPR050595">
    <property type="entry name" value="Bact_response_regulator"/>
</dbReference>
<dbReference type="SUPFAM" id="SSF52172">
    <property type="entry name" value="CheY-like"/>
    <property type="match status" value="1"/>
</dbReference>
<dbReference type="InterPro" id="IPR001789">
    <property type="entry name" value="Sig_transdc_resp-reg_receiver"/>
</dbReference>